<keyword evidence="5" id="KW-0808">Transferase</keyword>
<dbReference type="InterPro" id="IPR043128">
    <property type="entry name" value="Rev_trsase/Diguanyl_cyclase"/>
</dbReference>
<dbReference type="PANTHER" id="PTHR45138:SF9">
    <property type="entry name" value="DIGUANYLATE CYCLASE DGCM-RELATED"/>
    <property type="match status" value="1"/>
</dbReference>
<evidence type="ECO:0000256" key="2">
    <source>
        <dbReference type="ARBA" id="ARBA00034247"/>
    </source>
</evidence>
<dbReference type="GO" id="GO:0052621">
    <property type="term" value="F:diguanylate cyclase activity"/>
    <property type="evidence" value="ECO:0007669"/>
    <property type="project" value="UniProtKB-EC"/>
</dbReference>
<proteinExistence type="predicted"/>
<dbReference type="PANTHER" id="PTHR45138">
    <property type="entry name" value="REGULATORY COMPONENTS OF SENSORY TRANSDUCTION SYSTEM"/>
    <property type="match status" value="1"/>
</dbReference>
<dbReference type="SUPFAM" id="SSF55781">
    <property type="entry name" value="GAF domain-like"/>
    <property type="match status" value="1"/>
</dbReference>
<evidence type="ECO:0000259" key="4">
    <source>
        <dbReference type="PROSITE" id="PS50887"/>
    </source>
</evidence>
<dbReference type="SMART" id="SM00267">
    <property type="entry name" value="GGDEF"/>
    <property type="match status" value="1"/>
</dbReference>
<dbReference type="EC" id="2.7.7.65" evidence="1"/>
<dbReference type="PROSITE" id="PS50887">
    <property type="entry name" value="GGDEF"/>
    <property type="match status" value="1"/>
</dbReference>
<evidence type="ECO:0000313" key="6">
    <source>
        <dbReference type="Proteomes" id="UP001218231"/>
    </source>
</evidence>
<dbReference type="InterPro" id="IPR003018">
    <property type="entry name" value="GAF"/>
</dbReference>
<dbReference type="Pfam" id="PF00990">
    <property type="entry name" value="GGDEF"/>
    <property type="match status" value="1"/>
</dbReference>
<dbReference type="InterPro" id="IPR029016">
    <property type="entry name" value="GAF-like_dom_sf"/>
</dbReference>
<comment type="catalytic activity">
    <reaction evidence="2">
        <text>2 GTP = 3',3'-c-di-GMP + 2 diphosphate</text>
        <dbReference type="Rhea" id="RHEA:24898"/>
        <dbReference type="ChEBI" id="CHEBI:33019"/>
        <dbReference type="ChEBI" id="CHEBI:37565"/>
        <dbReference type="ChEBI" id="CHEBI:58805"/>
        <dbReference type="EC" id="2.7.7.65"/>
    </reaction>
</comment>
<dbReference type="RefSeq" id="WP_273616412.1">
    <property type="nucleotide sequence ID" value="NZ_CP117417.1"/>
</dbReference>
<dbReference type="InterPro" id="IPR050469">
    <property type="entry name" value="Diguanylate_Cyclase"/>
</dbReference>
<dbReference type="InterPro" id="IPR000160">
    <property type="entry name" value="GGDEF_dom"/>
</dbReference>
<dbReference type="EMBL" id="CP117417">
    <property type="protein sequence ID" value="WCT75948.1"/>
    <property type="molecule type" value="Genomic_DNA"/>
</dbReference>
<evidence type="ECO:0000256" key="1">
    <source>
        <dbReference type="ARBA" id="ARBA00012528"/>
    </source>
</evidence>
<reference evidence="5 6" key="1">
    <citation type="submission" date="2023-02" db="EMBL/GenBank/DDBJ databases">
        <title>Genome sequence of Novosphingobium humi KACC 19094.</title>
        <authorList>
            <person name="Kim S."/>
            <person name="Heo J."/>
            <person name="Kwon S.-W."/>
        </authorList>
    </citation>
    <scope>NUCLEOTIDE SEQUENCE [LARGE SCALE GENOMIC DNA]</scope>
    <source>
        <strain evidence="5 6">KACC 19094</strain>
    </source>
</reference>
<keyword evidence="6" id="KW-1185">Reference proteome</keyword>
<evidence type="ECO:0000313" key="5">
    <source>
        <dbReference type="EMBL" id="WCT75948.1"/>
    </source>
</evidence>
<evidence type="ECO:0000256" key="3">
    <source>
        <dbReference type="SAM" id="Coils"/>
    </source>
</evidence>
<dbReference type="InterPro" id="IPR029787">
    <property type="entry name" value="Nucleotide_cyclase"/>
</dbReference>
<dbReference type="Pfam" id="PF13185">
    <property type="entry name" value="GAF_2"/>
    <property type="match status" value="1"/>
</dbReference>
<dbReference type="Proteomes" id="UP001218231">
    <property type="component" value="Chromosome"/>
</dbReference>
<protein>
    <recommendedName>
        <fullName evidence="1">diguanylate cyclase</fullName>
        <ecNumber evidence="1">2.7.7.65</ecNumber>
    </recommendedName>
</protein>
<sequence>MSDALLGQISETVASAQTVEQLTRPLLTMLELVTGLESTYLTRIDEEAGVQSILYARNSKVMQIPEGLSVPWDDTLCKRALDAGQPFTDDVAGCWGDSDAARALGICTYASTPVRLEDGSLFGTLCAASSEKRPITSEGRQVLILFGALIQQHIQRENLLERLQRANRELEGFSFTDTLTGLPNRRFIFQELGRLFSLALREGRRVTVAFIDLDGFKQINDTYGHECGDAFLIEVGRRLSAGMRGSDLLGRLGGDEFVLAGLGPAQGQGSEMTVAAMRRRLAGLIEGHYDLPGCSMTYPGASLGIVSADPRHTTVDQALQDADAAMYLEKRQRREARAQMA</sequence>
<dbReference type="SMART" id="SM00065">
    <property type="entry name" value="GAF"/>
    <property type="match status" value="1"/>
</dbReference>
<accession>A0ABY7TRX7</accession>
<dbReference type="SUPFAM" id="SSF55073">
    <property type="entry name" value="Nucleotide cyclase"/>
    <property type="match status" value="1"/>
</dbReference>
<keyword evidence="3" id="KW-0175">Coiled coil</keyword>
<dbReference type="NCBIfam" id="TIGR00254">
    <property type="entry name" value="GGDEF"/>
    <property type="match status" value="1"/>
</dbReference>
<gene>
    <name evidence="5" type="ORF">PQ457_08200</name>
</gene>
<dbReference type="CDD" id="cd01949">
    <property type="entry name" value="GGDEF"/>
    <property type="match status" value="1"/>
</dbReference>
<dbReference type="Gene3D" id="3.30.450.40">
    <property type="match status" value="1"/>
</dbReference>
<name>A0ABY7TRX7_9SPHN</name>
<feature type="domain" description="GGDEF" evidence="4">
    <location>
        <begin position="204"/>
        <end position="341"/>
    </location>
</feature>
<dbReference type="Gene3D" id="3.30.70.270">
    <property type="match status" value="1"/>
</dbReference>
<feature type="coiled-coil region" evidence="3">
    <location>
        <begin position="149"/>
        <end position="176"/>
    </location>
</feature>
<keyword evidence="5" id="KW-0548">Nucleotidyltransferase</keyword>
<organism evidence="5 6">
    <name type="scientific">Novosphingobium humi</name>
    <dbReference type="NCBI Taxonomy" id="2282397"/>
    <lineage>
        <taxon>Bacteria</taxon>
        <taxon>Pseudomonadati</taxon>
        <taxon>Pseudomonadota</taxon>
        <taxon>Alphaproteobacteria</taxon>
        <taxon>Sphingomonadales</taxon>
        <taxon>Sphingomonadaceae</taxon>
        <taxon>Novosphingobium</taxon>
    </lineage>
</organism>